<evidence type="ECO:0000313" key="1">
    <source>
        <dbReference type="EMBL" id="KXS21174.1"/>
    </source>
</evidence>
<protein>
    <submittedName>
        <fullName evidence="1">Uncharacterized protein</fullName>
    </submittedName>
</protein>
<dbReference type="AlphaFoldDB" id="A0A139AWU5"/>
<evidence type="ECO:0000313" key="2">
    <source>
        <dbReference type="Proteomes" id="UP000070544"/>
    </source>
</evidence>
<organism evidence="1 2">
    <name type="scientific">Gonapodya prolifera (strain JEL478)</name>
    <name type="common">Monoblepharis prolifera</name>
    <dbReference type="NCBI Taxonomy" id="1344416"/>
    <lineage>
        <taxon>Eukaryota</taxon>
        <taxon>Fungi</taxon>
        <taxon>Fungi incertae sedis</taxon>
        <taxon>Chytridiomycota</taxon>
        <taxon>Chytridiomycota incertae sedis</taxon>
        <taxon>Monoblepharidomycetes</taxon>
        <taxon>Monoblepharidales</taxon>
        <taxon>Gonapodyaceae</taxon>
        <taxon>Gonapodya</taxon>
    </lineage>
</organism>
<proteinExistence type="predicted"/>
<reference evidence="1 2" key="1">
    <citation type="journal article" date="2015" name="Genome Biol. Evol.">
        <title>Phylogenomic analyses indicate that early fungi evolved digesting cell walls of algal ancestors of land plants.</title>
        <authorList>
            <person name="Chang Y."/>
            <person name="Wang S."/>
            <person name="Sekimoto S."/>
            <person name="Aerts A.L."/>
            <person name="Choi C."/>
            <person name="Clum A."/>
            <person name="LaButti K.M."/>
            <person name="Lindquist E.A."/>
            <person name="Yee Ngan C."/>
            <person name="Ohm R.A."/>
            <person name="Salamov A.A."/>
            <person name="Grigoriev I.V."/>
            <person name="Spatafora J.W."/>
            <person name="Berbee M.L."/>
        </authorList>
    </citation>
    <scope>NUCLEOTIDE SEQUENCE [LARGE SCALE GENOMIC DNA]</scope>
    <source>
        <strain evidence="1 2">JEL478</strain>
    </source>
</reference>
<keyword evidence="2" id="KW-1185">Reference proteome</keyword>
<dbReference type="EMBL" id="KQ965733">
    <property type="protein sequence ID" value="KXS21174.1"/>
    <property type="molecule type" value="Genomic_DNA"/>
</dbReference>
<accession>A0A139AWU5</accession>
<name>A0A139AWU5_GONPJ</name>
<dbReference type="Proteomes" id="UP000070544">
    <property type="component" value="Unassembled WGS sequence"/>
</dbReference>
<gene>
    <name evidence="1" type="ORF">M427DRAFT_312925</name>
</gene>
<sequence>MMKDTNWLLSPSFLVCAEHAEHISRTIDGAVQTCTIDFAPPHISLCNLKGTGELENDLRRRVMVYADCLDRIDARWKRNLINYSQYLRGAVGMVYGEDNPVGGGHWDSGGRGLYSAAEAMQDKLEKEPAPTTNLSPSGSDSVYASGLEVAKDGLLNNLDLFLTSLF</sequence>